<protein>
    <recommendedName>
        <fullName evidence="3">Terminase large subunit gp17-like C-terminal domain-containing protein</fullName>
    </recommendedName>
</protein>
<accession>A0A919QEK4</accession>
<keyword evidence="2" id="KW-1185">Reference proteome</keyword>
<proteinExistence type="predicted"/>
<dbReference type="RefSeq" id="WP_204042744.1">
    <property type="nucleotide sequence ID" value="NZ_BOOA01000035.1"/>
</dbReference>
<name>A0A919QEK4_9ACTN</name>
<comment type="caution">
    <text evidence="1">The sequence shown here is derived from an EMBL/GenBank/DDBJ whole genome shotgun (WGS) entry which is preliminary data.</text>
</comment>
<dbReference type="EMBL" id="BOOA01000035">
    <property type="protein sequence ID" value="GIH26053.1"/>
    <property type="molecule type" value="Genomic_DNA"/>
</dbReference>
<evidence type="ECO:0000313" key="2">
    <source>
        <dbReference type="Proteomes" id="UP000640052"/>
    </source>
</evidence>
<reference evidence="1" key="1">
    <citation type="submission" date="2021-01" db="EMBL/GenBank/DDBJ databases">
        <title>Whole genome shotgun sequence of Acrocarpospora phusangensis NBRC 108782.</title>
        <authorList>
            <person name="Komaki H."/>
            <person name="Tamura T."/>
        </authorList>
    </citation>
    <scope>NUCLEOTIDE SEQUENCE</scope>
    <source>
        <strain evidence="1">NBRC 108782</strain>
    </source>
</reference>
<evidence type="ECO:0008006" key="3">
    <source>
        <dbReference type="Google" id="ProtNLM"/>
    </source>
</evidence>
<dbReference type="Proteomes" id="UP000640052">
    <property type="component" value="Unassembled WGS sequence"/>
</dbReference>
<organism evidence="1 2">
    <name type="scientific">Acrocarpospora phusangensis</name>
    <dbReference type="NCBI Taxonomy" id="1070424"/>
    <lineage>
        <taxon>Bacteria</taxon>
        <taxon>Bacillati</taxon>
        <taxon>Actinomycetota</taxon>
        <taxon>Actinomycetes</taxon>
        <taxon>Streptosporangiales</taxon>
        <taxon>Streptosporangiaceae</taxon>
        <taxon>Acrocarpospora</taxon>
    </lineage>
</organism>
<gene>
    <name evidence="1" type="ORF">Aph01nite_43630</name>
</gene>
<evidence type="ECO:0000313" key="1">
    <source>
        <dbReference type="EMBL" id="GIH26053.1"/>
    </source>
</evidence>
<sequence>MTITDTYLADVDASTFDLEAYVLERVDPRLLESAEGRRALTRLDPLLFAVLYTPHLIKHDGKVSFADLHLWLCRHARRWLRKPGPREERHAMVAPRESGKSSWAFKILPLWAAAHGHLRFVAAFSSSATQAEGHVSAVRNEMDTNQLLRQDFPDLCAPARRPNGSPVADSRQMLYTRSGFSFAARGLDSEVLGLVNADNLRPDLIILDDVEPDESNYTPYQAKKRLTTIVDTVLPMAETAHVALVGTVTMPGSIVHQLVKTVTTTEKPADWIEEERFQVHYFEPIVKTEDGEERSIWPAKWPLDYLRSIERTRSYKKNFLNQPVAVDGDYWTQEDFRYGDVQAARVLLQIDPAVSTSRTSDFYGLAVVAYERSSGVRPPEAGHGIAAAVAAFDEYRGTKPMPRCVVRYARALRMTPERLREKVLEILTVFPEIGAVRIEVNQGGDTWRSVLHDLPVRLLVHTESAPKHVRATWLLNDYQRGRVLHAEKLPEAEEQMCAYPHVLHDDLIDAVGAGVRYFLARPKPRRASATTTSYTRGAA</sequence>
<dbReference type="AlphaFoldDB" id="A0A919QEK4"/>